<organism evidence="2 3">
    <name type="scientific">Pleurotus eryngii</name>
    <name type="common">Boletus of the steppes</name>
    <dbReference type="NCBI Taxonomy" id="5323"/>
    <lineage>
        <taxon>Eukaryota</taxon>
        <taxon>Fungi</taxon>
        <taxon>Dikarya</taxon>
        <taxon>Basidiomycota</taxon>
        <taxon>Agaricomycotina</taxon>
        <taxon>Agaricomycetes</taxon>
        <taxon>Agaricomycetidae</taxon>
        <taxon>Agaricales</taxon>
        <taxon>Pleurotineae</taxon>
        <taxon>Pleurotaceae</taxon>
        <taxon>Pleurotus</taxon>
    </lineage>
</organism>
<comment type="caution">
    <text evidence="2">The sequence shown here is derived from an EMBL/GenBank/DDBJ whole genome shotgun (WGS) entry which is preliminary data.</text>
</comment>
<protein>
    <submittedName>
        <fullName evidence="2">Uncharacterized protein</fullName>
    </submittedName>
</protein>
<keyword evidence="3" id="KW-1185">Reference proteome</keyword>
<dbReference type="Proteomes" id="UP000807025">
    <property type="component" value="Unassembled WGS sequence"/>
</dbReference>
<evidence type="ECO:0000313" key="3">
    <source>
        <dbReference type="Proteomes" id="UP000807025"/>
    </source>
</evidence>
<name>A0A9P6D8I9_PLEER</name>
<feature type="compositionally biased region" description="Basic residues" evidence="1">
    <location>
        <begin position="1"/>
        <end position="29"/>
    </location>
</feature>
<dbReference type="EMBL" id="MU154757">
    <property type="protein sequence ID" value="KAF9487674.1"/>
    <property type="molecule type" value="Genomic_DNA"/>
</dbReference>
<dbReference type="AlphaFoldDB" id="A0A9P6D8I9"/>
<evidence type="ECO:0000313" key="2">
    <source>
        <dbReference type="EMBL" id="KAF9487674.1"/>
    </source>
</evidence>
<reference evidence="2" key="1">
    <citation type="submission" date="2020-11" db="EMBL/GenBank/DDBJ databases">
        <authorList>
            <consortium name="DOE Joint Genome Institute"/>
            <person name="Ahrendt S."/>
            <person name="Riley R."/>
            <person name="Andreopoulos W."/>
            <person name="Labutti K."/>
            <person name="Pangilinan J."/>
            <person name="Ruiz-Duenas F.J."/>
            <person name="Barrasa J.M."/>
            <person name="Sanchez-Garcia M."/>
            <person name="Camarero S."/>
            <person name="Miyauchi S."/>
            <person name="Serrano A."/>
            <person name="Linde D."/>
            <person name="Babiker R."/>
            <person name="Drula E."/>
            <person name="Ayuso-Fernandez I."/>
            <person name="Pacheco R."/>
            <person name="Padilla G."/>
            <person name="Ferreira P."/>
            <person name="Barriuso J."/>
            <person name="Kellner H."/>
            <person name="Castanera R."/>
            <person name="Alfaro M."/>
            <person name="Ramirez L."/>
            <person name="Pisabarro A.G."/>
            <person name="Kuo A."/>
            <person name="Tritt A."/>
            <person name="Lipzen A."/>
            <person name="He G."/>
            <person name="Yan M."/>
            <person name="Ng V."/>
            <person name="Cullen D."/>
            <person name="Martin F."/>
            <person name="Rosso M.-N."/>
            <person name="Henrissat B."/>
            <person name="Hibbett D."/>
            <person name="Martinez A.T."/>
            <person name="Grigoriev I.V."/>
        </authorList>
    </citation>
    <scope>NUCLEOTIDE SEQUENCE</scope>
    <source>
        <strain evidence="2">ATCC 90797</strain>
    </source>
</reference>
<feature type="region of interest" description="Disordered" evidence="1">
    <location>
        <begin position="1"/>
        <end position="44"/>
    </location>
</feature>
<evidence type="ECO:0000256" key="1">
    <source>
        <dbReference type="SAM" id="MobiDB-lite"/>
    </source>
</evidence>
<proteinExistence type="predicted"/>
<accession>A0A9P6D8I9</accession>
<feature type="compositionally biased region" description="Polar residues" evidence="1">
    <location>
        <begin position="33"/>
        <end position="42"/>
    </location>
</feature>
<sequence length="166" mass="19216">MTNSEHKRRRRWDKWRRCKRKSDKSKTRRIHDTNTTIPTQGLNPLRLHTENNEQNTLGYPPRASTINRNCSCKPSHRGFEMKADNGEVPNRFDTRNRAVPCPTSQHHAPTLAHSQRRDAHFFIAPRPQSHVLRVLSCTPSVVCIMHTKYIDCEEIWGLGAPSWGKG</sequence>
<gene>
    <name evidence="2" type="ORF">BDN71DRAFT_600681</name>
</gene>